<dbReference type="STRING" id="1177154.Y5S_03531"/>
<reference evidence="4 5" key="1">
    <citation type="submission" date="2012-09" db="EMBL/GenBank/DDBJ databases">
        <title>Genome Sequence of alkane-degrading Bacterium Alcanivorax sp. 19-m-6.</title>
        <authorList>
            <person name="Lai Q."/>
            <person name="Shao Z."/>
        </authorList>
    </citation>
    <scope>NUCLEOTIDE SEQUENCE [LARGE SCALE GENOMIC DNA]</scope>
    <source>
        <strain evidence="4 5">19-m-6</strain>
    </source>
</reference>
<dbReference type="Proteomes" id="UP000029444">
    <property type="component" value="Unassembled WGS sequence"/>
</dbReference>
<dbReference type="InterPro" id="IPR002347">
    <property type="entry name" value="SDR_fam"/>
</dbReference>
<dbReference type="SUPFAM" id="SSF51735">
    <property type="entry name" value="NAD(P)-binding Rossmann-fold domains"/>
    <property type="match status" value="1"/>
</dbReference>
<dbReference type="Pfam" id="PF00106">
    <property type="entry name" value="adh_short"/>
    <property type="match status" value="1"/>
</dbReference>
<name>A0A095SF60_9GAMM</name>
<keyword evidence="5" id="KW-1185">Reference proteome</keyword>
<proteinExistence type="inferred from homology"/>
<gene>
    <name evidence="4" type="ORF">Y5S_03531</name>
</gene>
<dbReference type="CDD" id="cd05233">
    <property type="entry name" value="SDR_c"/>
    <property type="match status" value="1"/>
</dbReference>
<dbReference type="InterPro" id="IPR036291">
    <property type="entry name" value="NAD(P)-bd_dom_sf"/>
</dbReference>
<dbReference type="PANTHER" id="PTHR43391:SF14">
    <property type="entry name" value="DEHYDROGENASE_REDUCTASE SDR FAMILY PROTEIN 7-LIKE"/>
    <property type="match status" value="1"/>
</dbReference>
<keyword evidence="2" id="KW-0521">NADP</keyword>
<dbReference type="GO" id="GO:0016491">
    <property type="term" value="F:oxidoreductase activity"/>
    <property type="evidence" value="ECO:0007669"/>
    <property type="project" value="UniProtKB-KW"/>
</dbReference>
<protein>
    <submittedName>
        <fullName evidence="4">Short chain dehydrogenase/reductase family oxidoreductase</fullName>
    </submittedName>
</protein>
<evidence type="ECO:0000256" key="3">
    <source>
        <dbReference type="ARBA" id="ARBA00023002"/>
    </source>
</evidence>
<dbReference type="AlphaFoldDB" id="A0A095SF60"/>
<organism evidence="4 5">
    <name type="scientific">Alcanivorax nanhaiticus</name>
    <dbReference type="NCBI Taxonomy" id="1177154"/>
    <lineage>
        <taxon>Bacteria</taxon>
        <taxon>Pseudomonadati</taxon>
        <taxon>Pseudomonadota</taxon>
        <taxon>Gammaproteobacteria</taxon>
        <taxon>Oceanospirillales</taxon>
        <taxon>Alcanivoracaceae</taxon>
        <taxon>Alcanivorax</taxon>
    </lineage>
</organism>
<dbReference type="PANTHER" id="PTHR43391">
    <property type="entry name" value="RETINOL DEHYDROGENASE-RELATED"/>
    <property type="match status" value="1"/>
</dbReference>
<evidence type="ECO:0000313" key="4">
    <source>
        <dbReference type="EMBL" id="KGD63256.1"/>
    </source>
</evidence>
<evidence type="ECO:0000313" key="5">
    <source>
        <dbReference type="Proteomes" id="UP000029444"/>
    </source>
</evidence>
<evidence type="ECO:0000256" key="2">
    <source>
        <dbReference type="ARBA" id="ARBA00022857"/>
    </source>
</evidence>
<dbReference type="OrthoDB" id="4690547at2"/>
<comment type="caution">
    <text evidence="4">The sequence shown here is derived from an EMBL/GenBank/DDBJ whole genome shotgun (WGS) entry which is preliminary data.</text>
</comment>
<dbReference type="PATRIC" id="fig|1177154.3.peg.3540"/>
<accession>A0A095SF60</accession>
<sequence>MKHAPVLLIHHGDTPLGEALAHLACEHYRVAISGDDSHRANQLCAQLHASGKEAMFLETRTGEGQDHRRNMDRILRRWQQLDVVINLPRHVSVGPFEAISSNQWQRHIQTQLMDTVNLCQSSIAALRHQQAGRILNVIVEYGLLPSPMTSCQSAMGAAIKALGSSLYAELHDSGITVSTVAIPLIAENSEQIEASDPLSAARFQRHASQAKASIDEVAGAIFNAIGCDRSLQISTPEIQSQWRRMRWFRHRWEEAIKQLGKRYRPR</sequence>
<dbReference type="EMBL" id="ARXV01000020">
    <property type="protein sequence ID" value="KGD63256.1"/>
    <property type="molecule type" value="Genomic_DNA"/>
</dbReference>
<dbReference type="Gene3D" id="3.40.50.720">
    <property type="entry name" value="NAD(P)-binding Rossmann-like Domain"/>
    <property type="match status" value="1"/>
</dbReference>
<dbReference type="eggNOG" id="COG1028">
    <property type="taxonomic scope" value="Bacteria"/>
</dbReference>
<comment type="similarity">
    <text evidence="1">Belongs to the short-chain dehydrogenases/reductases (SDR) family.</text>
</comment>
<dbReference type="RefSeq" id="WP_035234965.1">
    <property type="nucleotide sequence ID" value="NZ_ARXV01000020.1"/>
</dbReference>
<evidence type="ECO:0000256" key="1">
    <source>
        <dbReference type="ARBA" id="ARBA00006484"/>
    </source>
</evidence>
<keyword evidence="3" id="KW-0560">Oxidoreductase</keyword>